<dbReference type="AlphaFoldDB" id="A0A0P6X330"/>
<evidence type="ECO:0000256" key="4">
    <source>
        <dbReference type="ARBA" id="ARBA00022719"/>
    </source>
</evidence>
<feature type="transmembrane region" description="Helical" evidence="10">
    <location>
        <begin position="7"/>
        <end position="24"/>
    </location>
</feature>
<keyword evidence="5 10" id="KW-1133">Transmembrane helix</keyword>
<dbReference type="GO" id="GO:0048038">
    <property type="term" value="F:quinone binding"/>
    <property type="evidence" value="ECO:0007669"/>
    <property type="project" value="UniProtKB-KW"/>
</dbReference>
<evidence type="ECO:0000256" key="2">
    <source>
        <dbReference type="ARBA" id="ARBA00006214"/>
    </source>
</evidence>
<dbReference type="GO" id="GO:0016020">
    <property type="term" value="C:membrane"/>
    <property type="evidence" value="ECO:0007669"/>
    <property type="project" value="UniProtKB-SubCell"/>
</dbReference>
<evidence type="ECO:0000313" key="13">
    <source>
        <dbReference type="Proteomes" id="UP000050514"/>
    </source>
</evidence>
<accession>A0A0P6X330</accession>
<dbReference type="PANTHER" id="PTHR34573:SF1">
    <property type="entry name" value="VITAMIN K EPOXIDE REDUCTASE DOMAIN-CONTAINING PROTEIN"/>
    <property type="match status" value="1"/>
</dbReference>
<dbReference type="GO" id="GO:0016491">
    <property type="term" value="F:oxidoreductase activity"/>
    <property type="evidence" value="ECO:0007669"/>
    <property type="project" value="UniProtKB-KW"/>
</dbReference>
<dbReference type="RefSeq" id="WP_061917324.1">
    <property type="nucleotide sequence ID" value="NZ_DF967971.1"/>
</dbReference>
<dbReference type="EMBL" id="LGHJ01000019">
    <property type="protein sequence ID" value="KPL73799.1"/>
    <property type="molecule type" value="Genomic_DNA"/>
</dbReference>
<evidence type="ECO:0000256" key="8">
    <source>
        <dbReference type="ARBA" id="ARBA00023157"/>
    </source>
</evidence>
<dbReference type="InterPro" id="IPR038354">
    <property type="entry name" value="VKOR_sf"/>
</dbReference>
<comment type="caution">
    <text evidence="12">The sequence shown here is derived from an EMBL/GenBank/DDBJ whole genome shotgun (WGS) entry which is preliminary data.</text>
</comment>
<keyword evidence="13" id="KW-1185">Reference proteome</keyword>
<dbReference type="CDD" id="cd12916">
    <property type="entry name" value="VKOR_1"/>
    <property type="match status" value="1"/>
</dbReference>
<dbReference type="Pfam" id="PF07884">
    <property type="entry name" value="VKOR"/>
    <property type="match status" value="1"/>
</dbReference>
<comment type="similarity">
    <text evidence="2">Belongs to the VKOR family.</text>
</comment>
<gene>
    <name evidence="12" type="ORF">AC812_13465</name>
</gene>
<name>A0A0P6X330_9CHLR</name>
<evidence type="ECO:0000313" key="12">
    <source>
        <dbReference type="EMBL" id="KPL73799.1"/>
    </source>
</evidence>
<dbReference type="STRING" id="360411.AC812_13465"/>
<feature type="transmembrane region" description="Helical" evidence="10">
    <location>
        <begin position="52"/>
        <end position="72"/>
    </location>
</feature>
<dbReference type="Proteomes" id="UP000050514">
    <property type="component" value="Unassembled WGS sequence"/>
</dbReference>
<evidence type="ECO:0000256" key="5">
    <source>
        <dbReference type="ARBA" id="ARBA00022989"/>
    </source>
</evidence>
<feature type="transmembrane region" description="Helical" evidence="10">
    <location>
        <begin position="108"/>
        <end position="131"/>
    </location>
</feature>
<protein>
    <recommendedName>
        <fullName evidence="11">Vitamin K epoxide reductase domain-containing protein</fullName>
    </recommendedName>
</protein>
<evidence type="ECO:0000256" key="7">
    <source>
        <dbReference type="ARBA" id="ARBA00023136"/>
    </source>
</evidence>
<dbReference type="InterPro" id="IPR044698">
    <property type="entry name" value="VKOR/LTO1"/>
</dbReference>
<comment type="subcellular location">
    <subcellularLocation>
        <location evidence="1">Membrane</location>
        <topology evidence="1">Multi-pass membrane protein</topology>
    </subcellularLocation>
</comment>
<dbReference type="OrthoDB" id="9783799at2"/>
<dbReference type="Gene3D" id="1.20.1440.130">
    <property type="entry name" value="VKOR domain"/>
    <property type="match status" value="1"/>
</dbReference>
<evidence type="ECO:0000256" key="1">
    <source>
        <dbReference type="ARBA" id="ARBA00004141"/>
    </source>
</evidence>
<dbReference type="SMART" id="SM00756">
    <property type="entry name" value="VKc"/>
    <property type="match status" value="1"/>
</dbReference>
<keyword evidence="3 10" id="KW-0812">Transmembrane</keyword>
<organism evidence="12 13">
    <name type="scientific">Bellilinea caldifistulae</name>
    <dbReference type="NCBI Taxonomy" id="360411"/>
    <lineage>
        <taxon>Bacteria</taxon>
        <taxon>Bacillati</taxon>
        <taxon>Chloroflexota</taxon>
        <taxon>Anaerolineae</taxon>
        <taxon>Anaerolineales</taxon>
        <taxon>Anaerolineaceae</taxon>
        <taxon>Bellilinea</taxon>
    </lineage>
</organism>
<evidence type="ECO:0000256" key="10">
    <source>
        <dbReference type="SAM" id="Phobius"/>
    </source>
</evidence>
<evidence type="ECO:0000259" key="11">
    <source>
        <dbReference type="SMART" id="SM00756"/>
    </source>
</evidence>
<evidence type="ECO:0000256" key="6">
    <source>
        <dbReference type="ARBA" id="ARBA00023002"/>
    </source>
</evidence>
<dbReference type="InterPro" id="IPR012932">
    <property type="entry name" value="VKOR"/>
</dbReference>
<keyword evidence="7 10" id="KW-0472">Membrane</keyword>
<keyword evidence="9" id="KW-0676">Redox-active center</keyword>
<feature type="domain" description="Vitamin K epoxide reductase" evidence="11">
    <location>
        <begin position="1"/>
        <end position="136"/>
    </location>
</feature>
<keyword evidence="6" id="KW-0560">Oxidoreductase</keyword>
<proteinExistence type="inferred from homology"/>
<keyword evidence="8" id="KW-1015">Disulfide bond</keyword>
<dbReference type="PANTHER" id="PTHR34573">
    <property type="entry name" value="VKC DOMAIN-CONTAINING PROTEIN"/>
    <property type="match status" value="1"/>
</dbReference>
<reference evidence="12 13" key="1">
    <citation type="submission" date="2015-07" db="EMBL/GenBank/DDBJ databases">
        <title>Draft genome of Bellilinea caldifistulae DSM 17877.</title>
        <authorList>
            <person name="Hemp J."/>
            <person name="Ward L.M."/>
            <person name="Pace L.A."/>
            <person name="Fischer W.W."/>
        </authorList>
    </citation>
    <scope>NUCLEOTIDE SEQUENCE [LARGE SCALE GENOMIC DNA]</scope>
    <source>
        <strain evidence="12 13">GOMI-1</strain>
    </source>
</reference>
<sequence length="144" mass="16165">MRLWKRIALLTAWVGVLDSIYLTILKLSNNKSLCIQGVGDCWSVNTSIYSEIFGIPIAILGLGAYGFILMLLWAERRSRLVHQYADFILFGVTLIGIIYSTYLTYLEIAVIKAICPFCVVSAVAMLILFIYSVKRLFEPSGDES</sequence>
<keyword evidence="4" id="KW-0874">Quinone</keyword>
<evidence type="ECO:0000256" key="9">
    <source>
        <dbReference type="ARBA" id="ARBA00023284"/>
    </source>
</evidence>
<evidence type="ECO:0000256" key="3">
    <source>
        <dbReference type="ARBA" id="ARBA00022692"/>
    </source>
</evidence>
<feature type="transmembrane region" description="Helical" evidence="10">
    <location>
        <begin position="84"/>
        <end position="102"/>
    </location>
</feature>